<reference evidence="2" key="1">
    <citation type="journal article" date="2014" name="Genome Announc.">
        <title>Genome sequence and annotation of Acremonium chrysogenum, producer of the beta-lactam antibiotic cephalosporin C.</title>
        <authorList>
            <person name="Terfehr D."/>
            <person name="Dahlmann T.A."/>
            <person name="Specht T."/>
            <person name="Zadra I."/>
            <person name="Kuernsteiner H."/>
            <person name="Kueck U."/>
        </authorList>
    </citation>
    <scope>NUCLEOTIDE SEQUENCE [LARGE SCALE GENOMIC DNA]</scope>
    <source>
        <strain evidence="2">ATCC 11550 / CBS 779.69 / DSM 880 / IAM 14645 / JCM 23072 / IMI 49137</strain>
    </source>
</reference>
<dbReference type="EMBL" id="JPKY01000113">
    <property type="protein sequence ID" value="KFH41827.1"/>
    <property type="molecule type" value="Genomic_DNA"/>
</dbReference>
<dbReference type="AlphaFoldDB" id="A0A086SXJ5"/>
<organism evidence="1 2">
    <name type="scientific">Hapsidospora chrysogenum (strain ATCC 11550 / CBS 779.69 / DSM 880 / IAM 14645 / JCM 23072 / IMI 49137)</name>
    <name type="common">Acremonium chrysogenum</name>
    <dbReference type="NCBI Taxonomy" id="857340"/>
    <lineage>
        <taxon>Eukaryota</taxon>
        <taxon>Fungi</taxon>
        <taxon>Dikarya</taxon>
        <taxon>Ascomycota</taxon>
        <taxon>Pezizomycotina</taxon>
        <taxon>Sordariomycetes</taxon>
        <taxon>Hypocreomycetidae</taxon>
        <taxon>Hypocreales</taxon>
        <taxon>Bionectriaceae</taxon>
        <taxon>Hapsidospora</taxon>
    </lineage>
</organism>
<dbReference type="Proteomes" id="UP000029964">
    <property type="component" value="Unassembled WGS sequence"/>
</dbReference>
<evidence type="ECO:0000313" key="2">
    <source>
        <dbReference type="Proteomes" id="UP000029964"/>
    </source>
</evidence>
<proteinExistence type="predicted"/>
<dbReference type="HOGENOM" id="CLU_2922051_0_0_1"/>
<gene>
    <name evidence="1" type="ORF">ACRE_074680</name>
</gene>
<comment type="caution">
    <text evidence="1">The sequence shown here is derived from an EMBL/GenBank/DDBJ whole genome shotgun (WGS) entry which is preliminary data.</text>
</comment>
<keyword evidence="2" id="KW-1185">Reference proteome</keyword>
<name>A0A086SXJ5_HAPC1</name>
<sequence>MGAYPASSLRPNLLVLMGASMTERFISQTPFRAAEFRSAFGPNYQYQPSFLGQTAKMGLRL</sequence>
<protein>
    <submittedName>
        <fullName evidence="1">Uncharacterized protein</fullName>
    </submittedName>
</protein>
<evidence type="ECO:0000313" key="1">
    <source>
        <dbReference type="EMBL" id="KFH41827.1"/>
    </source>
</evidence>
<accession>A0A086SXJ5</accession>
<dbReference type="OrthoDB" id="2391627at2759"/>